<dbReference type="OrthoDB" id="4966777at2"/>
<dbReference type="GO" id="GO:0003677">
    <property type="term" value="F:DNA binding"/>
    <property type="evidence" value="ECO:0007669"/>
    <property type="project" value="InterPro"/>
</dbReference>
<dbReference type="InterPro" id="IPR001387">
    <property type="entry name" value="Cro/C1-type_HTH"/>
</dbReference>
<proteinExistence type="predicted"/>
<evidence type="ECO:0000313" key="3">
    <source>
        <dbReference type="Proteomes" id="UP000240542"/>
    </source>
</evidence>
<protein>
    <submittedName>
        <fullName evidence="2">Helix-turn-helix protein</fullName>
    </submittedName>
</protein>
<keyword evidence="3" id="KW-1185">Reference proteome</keyword>
<dbReference type="EMBL" id="PYGA01000012">
    <property type="protein sequence ID" value="PSK96195.1"/>
    <property type="molecule type" value="Genomic_DNA"/>
</dbReference>
<dbReference type="Gene3D" id="1.10.260.40">
    <property type="entry name" value="lambda repressor-like DNA-binding domains"/>
    <property type="match status" value="1"/>
</dbReference>
<evidence type="ECO:0000259" key="1">
    <source>
        <dbReference type="PROSITE" id="PS50943"/>
    </source>
</evidence>
<dbReference type="SMART" id="SM00530">
    <property type="entry name" value="HTH_XRE"/>
    <property type="match status" value="1"/>
</dbReference>
<organism evidence="2 3">
    <name type="scientific">Murinocardiopsis flavida</name>
    <dbReference type="NCBI Taxonomy" id="645275"/>
    <lineage>
        <taxon>Bacteria</taxon>
        <taxon>Bacillati</taxon>
        <taxon>Actinomycetota</taxon>
        <taxon>Actinomycetes</taxon>
        <taxon>Streptosporangiales</taxon>
        <taxon>Nocardiopsidaceae</taxon>
        <taxon>Murinocardiopsis</taxon>
    </lineage>
</organism>
<dbReference type="SUPFAM" id="SSF47413">
    <property type="entry name" value="lambda repressor-like DNA-binding domains"/>
    <property type="match status" value="1"/>
</dbReference>
<sequence>MTGSSAEAARQEFAGRLRELRKDAGLTGRGLATATGLRPAKISRIEHGRQNPTEDDIRTWAKACTAAPQIPELIAAHREVEQLWTEHRRNLRAGMVHVQGRGTDVYTQTRLLRVYESNVIPGIVQTLGYATAGLATVAYVHGRPAHEVEPAARAKLEMQRLLTAPTGANTYSFVIEAGALDHGVGGPAVMNGQFDFLIEVTRMPHVAFGIIPPLAARHIRPGEGFYIFDEGLVRSETWTGLMRTRRQDQIAFYVKIFGMLRGMAVYGAPARDLIEDARNRLR</sequence>
<gene>
    <name evidence="2" type="ORF">CLV63_11277</name>
</gene>
<dbReference type="PROSITE" id="PS50943">
    <property type="entry name" value="HTH_CROC1"/>
    <property type="match status" value="1"/>
</dbReference>
<dbReference type="AlphaFoldDB" id="A0A2P8DG52"/>
<dbReference type="RefSeq" id="WP_106584165.1">
    <property type="nucleotide sequence ID" value="NZ_PYGA01000012.1"/>
</dbReference>
<dbReference type="Proteomes" id="UP000240542">
    <property type="component" value="Unassembled WGS sequence"/>
</dbReference>
<reference evidence="2 3" key="1">
    <citation type="submission" date="2018-03" db="EMBL/GenBank/DDBJ databases">
        <title>Genomic Encyclopedia of Archaeal and Bacterial Type Strains, Phase II (KMG-II): from individual species to whole genera.</title>
        <authorList>
            <person name="Goeker M."/>
        </authorList>
    </citation>
    <scope>NUCLEOTIDE SEQUENCE [LARGE SCALE GENOMIC DNA]</scope>
    <source>
        <strain evidence="2 3">DSM 45312</strain>
    </source>
</reference>
<comment type="caution">
    <text evidence="2">The sequence shown here is derived from an EMBL/GenBank/DDBJ whole genome shotgun (WGS) entry which is preliminary data.</text>
</comment>
<dbReference type="InterPro" id="IPR010982">
    <property type="entry name" value="Lambda_DNA-bd_dom_sf"/>
</dbReference>
<accession>A0A2P8DG52</accession>
<dbReference type="Pfam" id="PF19054">
    <property type="entry name" value="DUF5753"/>
    <property type="match status" value="1"/>
</dbReference>
<dbReference type="CDD" id="cd00093">
    <property type="entry name" value="HTH_XRE"/>
    <property type="match status" value="1"/>
</dbReference>
<dbReference type="Pfam" id="PF13560">
    <property type="entry name" value="HTH_31"/>
    <property type="match status" value="1"/>
</dbReference>
<evidence type="ECO:0000313" key="2">
    <source>
        <dbReference type="EMBL" id="PSK96195.1"/>
    </source>
</evidence>
<name>A0A2P8DG52_9ACTN</name>
<dbReference type="InterPro" id="IPR043917">
    <property type="entry name" value="DUF5753"/>
</dbReference>
<feature type="domain" description="HTH cro/C1-type" evidence="1">
    <location>
        <begin position="17"/>
        <end position="70"/>
    </location>
</feature>